<evidence type="ECO:0000313" key="9">
    <source>
        <dbReference type="Proteomes" id="UP001321542"/>
    </source>
</evidence>
<proteinExistence type="predicted"/>
<dbReference type="RefSeq" id="WP_286250650.1">
    <property type="nucleotide sequence ID" value="NZ_AP018448.1"/>
</dbReference>
<dbReference type="InterPro" id="IPR001789">
    <property type="entry name" value="Sig_transdc_resp-reg_receiver"/>
</dbReference>
<dbReference type="PROSITE" id="PS50043">
    <property type="entry name" value="HTH_LUXR_2"/>
    <property type="match status" value="1"/>
</dbReference>
<accession>A0ABN5VEY8</accession>
<keyword evidence="2" id="KW-0805">Transcription regulation</keyword>
<dbReference type="PANTHER" id="PTHR43214">
    <property type="entry name" value="TWO-COMPONENT RESPONSE REGULATOR"/>
    <property type="match status" value="1"/>
</dbReference>
<evidence type="ECO:0000256" key="3">
    <source>
        <dbReference type="ARBA" id="ARBA00023125"/>
    </source>
</evidence>
<sequence length="242" mass="26251">MIRSVEPVAARDQHQVISIVLVDDEDLVRSGLKQVLLRGAGFSVVAETRVGRGVLSSVGRLAPDVLVLGVGSHGEVAALELVARLSEAPPRVRPKVLMLADQQVIDRNMTRAIQLGVSGLLLRGVSAEELLYAVRQVSRGHSVLQPLLTSRLFAGVRNFVPHGSPEWRGDLHEVLVGLSPRERDVLAGITRGMSNQEIAEDFQLAVATVKSHVSSILNKMGARDRLQAALMCLQFSLFHGDR</sequence>
<dbReference type="EMBL" id="AP018448">
    <property type="protein sequence ID" value="BBC31822.1"/>
    <property type="molecule type" value="Genomic_DNA"/>
</dbReference>
<keyword evidence="3" id="KW-0238">DNA-binding</keyword>
<dbReference type="Pfam" id="PF00196">
    <property type="entry name" value="GerE"/>
    <property type="match status" value="1"/>
</dbReference>
<dbReference type="SMART" id="SM00448">
    <property type="entry name" value="REC"/>
    <property type="match status" value="1"/>
</dbReference>
<evidence type="ECO:0000259" key="6">
    <source>
        <dbReference type="PROSITE" id="PS50043"/>
    </source>
</evidence>
<dbReference type="InterPro" id="IPR039420">
    <property type="entry name" value="WalR-like"/>
</dbReference>
<dbReference type="Proteomes" id="UP001321542">
    <property type="component" value="Chromosome"/>
</dbReference>
<organism evidence="8 9">
    <name type="scientific">Streptomyces graminofaciens</name>
    <dbReference type="NCBI Taxonomy" id="68212"/>
    <lineage>
        <taxon>Bacteria</taxon>
        <taxon>Bacillati</taxon>
        <taxon>Actinomycetota</taxon>
        <taxon>Actinomycetes</taxon>
        <taxon>Kitasatosporales</taxon>
        <taxon>Streptomycetaceae</taxon>
        <taxon>Streptomyces</taxon>
    </lineage>
</organism>
<evidence type="ECO:0000313" key="8">
    <source>
        <dbReference type="EMBL" id="BBC31822.1"/>
    </source>
</evidence>
<evidence type="ECO:0000259" key="7">
    <source>
        <dbReference type="PROSITE" id="PS50110"/>
    </source>
</evidence>
<dbReference type="SUPFAM" id="SSF46894">
    <property type="entry name" value="C-terminal effector domain of the bipartite response regulators"/>
    <property type="match status" value="1"/>
</dbReference>
<keyword evidence="4" id="KW-0804">Transcription</keyword>
<dbReference type="PROSITE" id="PS00622">
    <property type="entry name" value="HTH_LUXR_1"/>
    <property type="match status" value="1"/>
</dbReference>
<evidence type="ECO:0000256" key="5">
    <source>
        <dbReference type="PROSITE-ProRule" id="PRU00169"/>
    </source>
</evidence>
<dbReference type="Pfam" id="PF00072">
    <property type="entry name" value="Response_reg"/>
    <property type="match status" value="1"/>
</dbReference>
<evidence type="ECO:0000256" key="1">
    <source>
        <dbReference type="ARBA" id="ARBA00022553"/>
    </source>
</evidence>
<dbReference type="CDD" id="cd17535">
    <property type="entry name" value="REC_NarL-like"/>
    <property type="match status" value="1"/>
</dbReference>
<name>A0ABN5VEY8_9ACTN</name>
<dbReference type="Gene3D" id="3.40.50.2300">
    <property type="match status" value="1"/>
</dbReference>
<gene>
    <name evidence="8" type="ORF">SGFS_031160</name>
</gene>
<evidence type="ECO:0000256" key="2">
    <source>
        <dbReference type="ARBA" id="ARBA00023015"/>
    </source>
</evidence>
<dbReference type="InterPro" id="IPR016032">
    <property type="entry name" value="Sig_transdc_resp-reg_C-effctor"/>
</dbReference>
<dbReference type="InterPro" id="IPR058245">
    <property type="entry name" value="NreC/VraR/RcsB-like_REC"/>
</dbReference>
<dbReference type="SMART" id="SM00421">
    <property type="entry name" value="HTH_LUXR"/>
    <property type="match status" value="1"/>
</dbReference>
<feature type="domain" description="Response regulatory" evidence="7">
    <location>
        <begin position="18"/>
        <end position="138"/>
    </location>
</feature>
<reference evidence="8 9" key="1">
    <citation type="journal article" date="2010" name="ChemBioChem">
        <title>Cloning and characterization of the biosynthetic gene cluster of 16-membered macrolide antibiotic FD-891: involvement of a dual functional cytochrome P450 monooxygenase catalyzing epoxidation and hydroxylation.</title>
        <authorList>
            <person name="Kudo F."/>
            <person name="Motegi A."/>
            <person name="Mizoue K."/>
            <person name="Eguchi T."/>
        </authorList>
    </citation>
    <scope>NUCLEOTIDE SEQUENCE [LARGE SCALE GENOMIC DNA]</scope>
    <source>
        <strain evidence="8 9">A-8890</strain>
    </source>
</reference>
<dbReference type="SUPFAM" id="SSF52172">
    <property type="entry name" value="CheY-like"/>
    <property type="match status" value="1"/>
</dbReference>
<keyword evidence="1" id="KW-0597">Phosphoprotein</keyword>
<dbReference type="CDD" id="cd06170">
    <property type="entry name" value="LuxR_C_like"/>
    <property type="match status" value="1"/>
</dbReference>
<evidence type="ECO:0000256" key="4">
    <source>
        <dbReference type="ARBA" id="ARBA00023163"/>
    </source>
</evidence>
<dbReference type="PRINTS" id="PR00038">
    <property type="entry name" value="HTHLUXR"/>
</dbReference>
<dbReference type="InterPro" id="IPR000792">
    <property type="entry name" value="Tscrpt_reg_LuxR_C"/>
</dbReference>
<dbReference type="PANTHER" id="PTHR43214:SF24">
    <property type="entry name" value="TRANSCRIPTIONAL REGULATORY PROTEIN NARL-RELATED"/>
    <property type="match status" value="1"/>
</dbReference>
<reference evidence="8 9" key="2">
    <citation type="journal article" date="2023" name="ChemBioChem">
        <title>Acyltransferase Domain Exchange between Two Independent Type I Polyketide Synthases in the Same Producer Strain of Macrolide Antibiotics.</title>
        <authorList>
            <person name="Kudo F."/>
            <person name="Kishikawa K."/>
            <person name="Tsuboi K."/>
            <person name="Kido T."/>
            <person name="Usui T."/>
            <person name="Hashimoto J."/>
            <person name="Shin-Ya K."/>
            <person name="Miyanaga A."/>
            <person name="Eguchi T."/>
        </authorList>
    </citation>
    <scope>NUCLEOTIDE SEQUENCE [LARGE SCALE GENOMIC DNA]</scope>
    <source>
        <strain evidence="8 9">A-8890</strain>
    </source>
</reference>
<feature type="domain" description="HTH luxR-type" evidence="6">
    <location>
        <begin position="171"/>
        <end position="236"/>
    </location>
</feature>
<dbReference type="InterPro" id="IPR011006">
    <property type="entry name" value="CheY-like_superfamily"/>
</dbReference>
<comment type="caution">
    <text evidence="5">Lacks conserved residue(s) required for the propagation of feature annotation.</text>
</comment>
<dbReference type="PROSITE" id="PS50110">
    <property type="entry name" value="RESPONSE_REGULATORY"/>
    <property type="match status" value="1"/>
</dbReference>
<keyword evidence="9" id="KW-1185">Reference proteome</keyword>
<protein>
    <submittedName>
        <fullName evidence="8">Uncharacterized protein</fullName>
    </submittedName>
</protein>